<dbReference type="Proteomes" id="UP000283975">
    <property type="component" value="Unassembled WGS sequence"/>
</dbReference>
<keyword evidence="2" id="KW-1133">Transmembrane helix</keyword>
<evidence type="ECO:0000256" key="1">
    <source>
        <dbReference type="SAM" id="MobiDB-lite"/>
    </source>
</evidence>
<accession>A0A414AK00</accession>
<dbReference type="AlphaFoldDB" id="A0A414AK00"/>
<dbReference type="Proteomes" id="UP000284543">
    <property type="component" value="Unassembled WGS sequence"/>
</dbReference>
<proteinExistence type="predicted"/>
<keyword evidence="2" id="KW-0812">Transmembrane</keyword>
<protein>
    <submittedName>
        <fullName evidence="4">Zinc ribbon domain-containing protein</fullName>
    </submittedName>
</protein>
<dbReference type="EMBL" id="QSHZ01000042">
    <property type="protein sequence ID" value="RHC49448.1"/>
    <property type="molecule type" value="Genomic_DNA"/>
</dbReference>
<reference evidence="5 6" key="1">
    <citation type="submission" date="2018-08" db="EMBL/GenBank/DDBJ databases">
        <title>A genome reference for cultivated species of the human gut microbiota.</title>
        <authorList>
            <person name="Zou Y."/>
            <person name="Xue W."/>
            <person name="Luo G."/>
        </authorList>
    </citation>
    <scope>NUCLEOTIDE SEQUENCE [LARGE SCALE GENOMIC DNA]</scope>
    <source>
        <strain evidence="3 6">AF14-18</strain>
        <strain evidence="4 5">AM35-14</strain>
    </source>
</reference>
<evidence type="ECO:0000313" key="4">
    <source>
        <dbReference type="EMBL" id="RHC49448.1"/>
    </source>
</evidence>
<feature type="compositionally biased region" description="Basic residues" evidence="1">
    <location>
        <begin position="46"/>
        <end position="56"/>
    </location>
</feature>
<evidence type="ECO:0000313" key="3">
    <source>
        <dbReference type="EMBL" id="RGV73794.1"/>
    </source>
</evidence>
<keyword evidence="2" id="KW-0472">Membrane</keyword>
<sequence length="100" mass="11527">MKQCPYCGSDLPNDKEIFCVKCSHIIDDDFLLRKEIKKELESMSPTKKKAKSKKNHTQPSVSNKRKNDGYVSVKYDEKKSYANVVLIVIVGILLLYLFLK</sequence>
<organism evidence="4 5">
    <name type="scientific">Enterocloster bolteae</name>
    <dbReference type="NCBI Taxonomy" id="208479"/>
    <lineage>
        <taxon>Bacteria</taxon>
        <taxon>Bacillati</taxon>
        <taxon>Bacillota</taxon>
        <taxon>Clostridia</taxon>
        <taxon>Lachnospirales</taxon>
        <taxon>Lachnospiraceae</taxon>
        <taxon>Enterocloster</taxon>
    </lineage>
</organism>
<dbReference type="RefSeq" id="WP_002567009.1">
    <property type="nucleotide sequence ID" value="NZ_CAJJYR010000006.1"/>
</dbReference>
<feature type="transmembrane region" description="Helical" evidence="2">
    <location>
        <begin position="80"/>
        <end position="99"/>
    </location>
</feature>
<dbReference type="EMBL" id="QRZM01000009">
    <property type="protein sequence ID" value="RGV73794.1"/>
    <property type="molecule type" value="Genomic_DNA"/>
</dbReference>
<evidence type="ECO:0000313" key="6">
    <source>
        <dbReference type="Proteomes" id="UP000284543"/>
    </source>
</evidence>
<comment type="caution">
    <text evidence="4">The sequence shown here is derived from an EMBL/GenBank/DDBJ whole genome shotgun (WGS) entry which is preliminary data.</text>
</comment>
<evidence type="ECO:0000313" key="5">
    <source>
        <dbReference type="Proteomes" id="UP000283975"/>
    </source>
</evidence>
<name>A0A414AK00_9FIRM</name>
<feature type="region of interest" description="Disordered" evidence="1">
    <location>
        <begin position="42"/>
        <end position="66"/>
    </location>
</feature>
<gene>
    <name evidence="4" type="ORF">DW839_27290</name>
    <name evidence="3" type="ORF">DWW02_20695</name>
</gene>
<dbReference type="KEGG" id="cbol:CGC65_11455"/>
<evidence type="ECO:0000256" key="2">
    <source>
        <dbReference type="SAM" id="Phobius"/>
    </source>
</evidence>